<reference evidence="4" key="2">
    <citation type="submission" date="2025-08" db="UniProtKB">
        <authorList>
            <consortium name="RefSeq"/>
        </authorList>
    </citation>
    <scope>IDENTIFICATION</scope>
    <source>
        <tissue evidence="4">Leaf</tissue>
    </source>
</reference>
<dbReference type="Proteomes" id="UP000515123">
    <property type="component" value="Linkage group 1"/>
</dbReference>
<reference evidence="3" key="1">
    <citation type="journal article" date="2015" name="Nat. Genet.">
        <title>The pineapple genome and the evolution of CAM photosynthesis.</title>
        <authorList>
            <person name="Ming R."/>
            <person name="VanBuren R."/>
            <person name="Wai C.M."/>
            <person name="Tang H."/>
            <person name="Schatz M.C."/>
            <person name="Bowers J.E."/>
            <person name="Lyons E."/>
            <person name="Wang M.L."/>
            <person name="Chen J."/>
            <person name="Biggers E."/>
            <person name="Zhang J."/>
            <person name="Huang L."/>
            <person name="Zhang L."/>
            <person name="Miao W."/>
            <person name="Zhang J."/>
            <person name="Ye Z."/>
            <person name="Miao C."/>
            <person name="Lin Z."/>
            <person name="Wang H."/>
            <person name="Zhou H."/>
            <person name="Yim W.C."/>
            <person name="Priest H.D."/>
            <person name="Zheng C."/>
            <person name="Woodhouse M."/>
            <person name="Edger P.P."/>
            <person name="Guyot R."/>
            <person name="Guo H.B."/>
            <person name="Guo H."/>
            <person name="Zheng G."/>
            <person name="Singh R."/>
            <person name="Sharma A."/>
            <person name="Min X."/>
            <person name="Zheng Y."/>
            <person name="Lee H."/>
            <person name="Gurtowski J."/>
            <person name="Sedlazeck F.J."/>
            <person name="Harkess A."/>
            <person name="McKain M.R."/>
            <person name="Liao Z."/>
            <person name="Fang J."/>
            <person name="Liu J."/>
            <person name="Zhang X."/>
            <person name="Zhang Q."/>
            <person name="Hu W."/>
            <person name="Qin Y."/>
            <person name="Wang K."/>
            <person name="Chen L.Y."/>
            <person name="Shirley N."/>
            <person name="Lin Y.R."/>
            <person name="Liu L.Y."/>
            <person name="Hernandez A.G."/>
            <person name="Wright C.L."/>
            <person name="Bulone V."/>
            <person name="Tuskan G.A."/>
            <person name="Heath K."/>
            <person name="Zee F."/>
            <person name="Moore P.H."/>
            <person name="Sunkar R."/>
            <person name="Leebens-Mack J.H."/>
            <person name="Mockler T."/>
            <person name="Bennetzen J.L."/>
            <person name="Freeling M."/>
            <person name="Sankoff D."/>
            <person name="Paterson A.H."/>
            <person name="Zhu X."/>
            <person name="Yang X."/>
            <person name="Smith J.A."/>
            <person name="Cushman J.C."/>
            <person name="Paull R.E."/>
            <person name="Yu Q."/>
        </authorList>
    </citation>
    <scope>NUCLEOTIDE SEQUENCE [LARGE SCALE GENOMIC DNA]</scope>
    <source>
        <strain evidence="3">cv. F153</strain>
    </source>
</reference>
<evidence type="ECO:0000256" key="2">
    <source>
        <dbReference type="ARBA" id="ARBA00023136"/>
    </source>
</evidence>
<protein>
    <submittedName>
        <fullName evidence="4">Uncharacterized protein LOC109717033</fullName>
    </submittedName>
</protein>
<dbReference type="GeneID" id="109717033"/>
<dbReference type="AlphaFoldDB" id="A0A6P5FXQ9"/>
<dbReference type="PANTHER" id="PTHR31415">
    <property type="entry name" value="OS05G0367900 PROTEIN"/>
    <property type="match status" value="1"/>
</dbReference>
<keyword evidence="2" id="KW-0472">Membrane</keyword>
<evidence type="ECO:0000313" key="3">
    <source>
        <dbReference type="Proteomes" id="UP000515123"/>
    </source>
</evidence>
<proteinExistence type="predicted"/>
<sequence length="177" mass="19143">MLVLFPDDEDHDPHFSIANASVERFAVSAAPNATAAAFSYDIRAAVKLYNSYGDITYDLLAANFYFNGTQFAGRTIAPFDQGLGETAVLHADVAGSVAERGSLALVDEFERGSRTGDLDLELRLDSLYHSSFGNPKVKAVRCPLAVRLVSAVDTIECEVTKGEVAAKGEAESRRYMN</sequence>
<gene>
    <name evidence="4" type="primary">LOC109717033</name>
</gene>
<name>A0A6P5FXQ9_ANACO</name>
<dbReference type="GO" id="GO:0009506">
    <property type="term" value="C:plasmodesma"/>
    <property type="evidence" value="ECO:0007669"/>
    <property type="project" value="TreeGrafter"/>
</dbReference>
<evidence type="ECO:0000313" key="4">
    <source>
        <dbReference type="RefSeq" id="XP_020098308.1"/>
    </source>
</evidence>
<dbReference type="GO" id="GO:0098542">
    <property type="term" value="P:defense response to other organism"/>
    <property type="evidence" value="ECO:0007669"/>
    <property type="project" value="InterPro"/>
</dbReference>
<dbReference type="PANTHER" id="PTHR31415:SF53">
    <property type="entry name" value="HARPIN-INDUCED PROTEIN"/>
    <property type="match status" value="1"/>
</dbReference>
<accession>A0A6P5FXQ9</accession>
<dbReference type="RefSeq" id="XP_020098308.1">
    <property type="nucleotide sequence ID" value="XM_020242719.1"/>
</dbReference>
<dbReference type="InterPro" id="IPR044839">
    <property type="entry name" value="NDR1-like"/>
</dbReference>
<comment type="subcellular location">
    <subcellularLocation>
        <location evidence="1">Membrane</location>
    </subcellularLocation>
</comment>
<dbReference type="GO" id="GO:0005886">
    <property type="term" value="C:plasma membrane"/>
    <property type="evidence" value="ECO:0007669"/>
    <property type="project" value="TreeGrafter"/>
</dbReference>
<keyword evidence="3" id="KW-1185">Reference proteome</keyword>
<organism evidence="3 4">
    <name type="scientific">Ananas comosus</name>
    <name type="common">Pineapple</name>
    <name type="synonym">Ananas ananas</name>
    <dbReference type="NCBI Taxonomy" id="4615"/>
    <lineage>
        <taxon>Eukaryota</taxon>
        <taxon>Viridiplantae</taxon>
        <taxon>Streptophyta</taxon>
        <taxon>Embryophyta</taxon>
        <taxon>Tracheophyta</taxon>
        <taxon>Spermatophyta</taxon>
        <taxon>Magnoliopsida</taxon>
        <taxon>Liliopsida</taxon>
        <taxon>Poales</taxon>
        <taxon>Bromeliaceae</taxon>
        <taxon>Bromelioideae</taxon>
        <taxon>Ananas</taxon>
    </lineage>
</organism>
<evidence type="ECO:0000256" key="1">
    <source>
        <dbReference type="ARBA" id="ARBA00004370"/>
    </source>
</evidence>